<dbReference type="Proteomes" id="UP000234681">
    <property type="component" value="Chromosome 3"/>
</dbReference>
<dbReference type="EMBL" id="CH474005">
    <property type="protein sequence ID" value="EDL96438.1"/>
    <property type="molecule type" value="Genomic_DNA"/>
</dbReference>
<organism evidence="1 2">
    <name type="scientific">Rattus norvegicus</name>
    <name type="common">Rat</name>
    <dbReference type="NCBI Taxonomy" id="10116"/>
    <lineage>
        <taxon>Eukaryota</taxon>
        <taxon>Metazoa</taxon>
        <taxon>Chordata</taxon>
        <taxon>Craniata</taxon>
        <taxon>Vertebrata</taxon>
        <taxon>Euteleostomi</taxon>
        <taxon>Mammalia</taxon>
        <taxon>Eutheria</taxon>
        <taxon>Euarchontoglires</taxon>
        <taxon>Glires</taxon>
        <taxon>Rodentia</taxon>
        <taxon>Myomorpha</taxon>
        <taxon>Muroidea</taxon>
        <taxon>Muridae</taxon>
        <taxon>Murinae</taxon>
        <taxon>Rattus</taxon>
    </lineage>
</organism>
<evidence type="ECO:0000313" key="2">
    <source>
        <dbReference type="Proteomes" id="UP000234681"/>
    </source>
</evidence>
<gene>
    <name evidence="1" type="ORF">rCG_32407</name>
</gene>
<reference evidence="1 2" key="1">
    <citation type="submission" date="2005-09" db="EMBL/GenBank/DDBJ databases">
        <authorList>
            <person name="Mural R.J."/>
            <person name="Li P.W."/>
            <person name="Adams M.D."/>
            <person name="Amanatides P.G."/>
            <person name="Baden-Tillson H."/>
            <person name="Barnstead M."/>
            <person name="Chin S.H."/>
            <person name="Dew I."/>
            <person name="Evans C.A."/>
            <person name="Ferriera S."/>
            <person name="Flanigan M."/>
            <person name="Fosler C."/>
            <person name="Glodek A."/>
            <person name="Gu Z."/>
            <person name="Holt R.A."/>
            <person name="Jennings D."/>
            <person name="Kraft C.L."/>
            <person name="Lu F."/>
            <person name="Nguyen T."/>
            <person name="Nusskern D.R."/>
            <person name="Pfannkoch C.M."/>
            <person name="Sitter C."/>
            <person name="Sutton G.G."/>
            <person name="Venter J.C."/>
            <person name="Wang Z."/>
            <person name="Woodage T."/>
            <person name="Zheng X.H."/>
            <person name="Zhong F."/>
        </authorList>
    </citation>
    <scope>NUCLEOTIDE SEQUENCE [LARGE SCALE GENOMIC DNA]</scope>
    <source>
        <strain>BN</strain>
        <strain evidence="2">Sprague-Dawley</strain>
    </source>
</reference>
<proteinExistence type="predicted"/>
<protein>
    <submittedName>
        <fullName evidence="1">RCG32407</fullName>
    </submittedName>
</protein>
<accession>A6JXH1</accession>
<sequence>MGPGRPQQFCGREQHVLTSERVSGGLSLRKPRVLMLF</sequence>
<dbReference type="AlphaFoldDB" id="A6JXH1"/>
<evidence type="ECO:0000313" key="1">
    <source>
        <dbReference type="EMBL" id="EDL96438.1"/>
    </source>
</evidence>
<name>A6JXH1_RAT</name>